<dbReference type="Pfam" id="PF08786">
    <property type="entry name" value="DcrB"/>
    <property type="match status" value="1"/>
</dbReference>
<protein>
    <submittedName>
        <fullName evidence="2">DUF1795 domain-containing protein</fullName>
    </submittedName>
</protein>
<dbReference type="Proteomes" id="UP000480164">
    <property type="component" value="Unassembled WGS sequence"/>
</dbReference>
<dbReference type="InterPro" id="IPR014894">
    <property type="entry name" value="DcrB/EagT6"/>
</dbReference>
<dbReference type="RefSeq" id="WP_154753387.1">
    <property type="nucleotide sequence ID" value="NZ_CP046509.1"/>
</dbReference>
<dbReference type="Proteomes" id="UP000424752">
    <property type="component" value="Chromosome"/>
</dbReference>
<evidence type="ECO:0000313" key="3">
    <source>
        <dbReference type="Proteomes" id="UP000424752"/>
    </source>
</evidence>
<name>A0A6I6EDD9_9GAMM</name>
<evidence type="ECO:0000313" key="2">
    <source>
        <dbReference type="EMBL" id="QGU85825.1"/>
    </source>
</evidence>
<accession>A0A6I6EDD9</accession>
<sequence length="158" mass="18393">MITYPLLEGSFLTDIPVIDVSINVLRFRDPDGKEYNILINRALMMGDQTLVTFCEKQVQTMENTLPGFQNEGKQIEHKIGEAQLPVVQVAHRYLEDGKYVRQVQSYAQLPKHPDYNPENKMLIIFTLISNEDFTEFQRQHYIQVMNSFKTNDKPLKAK</sequence>
<dbReference type="KEGG" id="erwi:GN242_00685"/>
<dbReference type="EMBL" id="CP046509">
    <property type="protein sequence ID" value="QGU85825.1"/>
    <property type="molecule type" value="Genomic_DNA"/>
</dbReference>
<organism evidence="2 3">
    <name type="scientific">Erwinia sorbitola</name>
    <dbReference type="NCBI Taxonomy" id="2681984"/>
    <lineage>
        <taxon>Bacteria</taxon>
        <taxon>Pseudomonadati</taxon>
        <taxon>Pseudomonadota</taxon>
        <taxon>Gammaproteobacteria</taxon>
        <taxon>Enterobacterales</taxon>
        <taxon>Erwiniaceae</taxon>
        <taxon>Erwinia</taxon>
    </lineage>
</organism>
<dbReference type="InterPro" id="IPR016123">
    <property type="entry name" value="Mog1/PsbP_a/b/a-sand"/>
</dbReference>
<proteinExistence type="predicted"/>
<dbReference type="AlphaFoldDB" id="A0A6I6EDD9"/>
<reference evidence="1 4" key="1">
    <citation type="submission" date="2019-11" db="EMBL/GenBank/DDBJ databases">
        <title>Erwinia sp. nov., isolated from feces of birds in Tibet plateau of China.</title>
        <authorList>
            <person name="Ge Y."/>
        </authorList>
    </citation>
    <scope>NUCLEOTIDE SEQUENCE [LARGE SCALE GENOMIC DNA]</scope>
    <source>
        <strain evidence="1 4">J316</strain>
    </source>
</reference>
<dbReference type="SUPFAM" id="SSF55724">
    <property type="entry name" value="Mog1p/PsbP-like"/>
    <property type="match status" value="1"/>
</dbReference>
<accession>A0A6L6GRX4</accession>
<evidence type="ECO:0000313" key="4">
    <source>
        <dbReference type="Proteomes" id="UP000480164"/>
    </source>
</evidence>
<evidence type="ECO:0000313" key="1">
    <source>
        <dbReference type="EMBL" id="MTD28135.1"/>
    </source>
</evidence>
<reference evidence="2 3" key="2">
    <citation type="submission" date="2019-12" db="EMBL/GenBank/DDBJ databases">
        <title>Erwinia sp. nov., isolated from droppings of birds in the Qinghai-Tiebt plateau of China.</title>
        <authorList>
            <person name="Ge Y."/>
        </authorList>
    </citation>
    <scope>NUCLEOTIDE SEQUENCE [LARGE SCALE GENOMIC DNA]</scope>
    <source>
        <strain evidence="2 3">J780</strain>
    </source>
</reference>
<keyword evidence="4" id="KW-1185">Reference proteome</keyword>
<gene>
    <name evidence="1" type="ORF">GK011_14420</name>
    <name evidence="2" type="ORF">GN242_00685</name>
</gene>
<dbReference type="Gene3D" id="3.40.1000.10">
    <property type="entry name" value="Mog1/PsbP, alpha/beta/alpha sandwich"/>
    <property type="match status" value="1"/>
</dbReference>
<dbReference type="EMBL" id="WLZX01000005">
    <property type="protein sequence ID" value="MTD28135.1"/>
    <property type="molecule type" value="Genomic_DNA"/>
</dbReference>